<keyword evidence="2" id="KW-0547">Nucleotide-binding</keyword>
<name>A0AAU0MIB6_9MICO</name>
<dbReference type="AlphaFoldDB" id="A0AAU0MIB6"/>
<proteinExistence type="predicted"/>
<evidence type="ECO:0000256" key="2">
    <source>
        <dbReference type="ARBA" id="ARBA00022741"/>
    </source>
</evidence>
<dbReference type="InterPro" id="IPR003593">
    <property type="entry name" value="AAA+_ATPase"/>
</dbReference>
<dbReference type="Pfam" id="PF00005">
    <property type="entry name" value="ABC_tran"/>
    <property type="match status" value="1"/>
</dbReference>
<dbReference type="GO" id="GO:0005524">
    <property type="term" value="F:ATP binding"/>
    <property type="evidence" value="ECO:0007669"/>
    <property type="project" value="UniProtKB-KW"/>
</dbReference>
<accession>A0AAU0MIB6</accession>
<keyword evidence="6" id="KW-1185">Reference proteome</keyword>
<dbReference type="SMART" id="SM00382">
    <property type="entry name" value="AAA"/>
    <property type="match status" value="1"/>
</dbReference>
<organism evidence="5 6">
    <name type="scientific">Microbacterium limosum</name>
    <dbReference type="NCBI Taxonomy" id="3079935"/>
    <lineage>
        <taxon>Bacteria</taxon>
        <taxon>Bacillati</taxon>
        <taxon>Actinomycetota</taxon>
        <taxon>Actinomycetes</taxon>
        <taxon>Micrococcales</taxon>
        <taxon>Microbacteriaceae</taxon>
        <taxon>Microbacterium</taxon>
    </lineage>
</organism>
<evidence type="ECO:0000256" key="1">
    <source>
        <dbReference type="ARBA" id="ARBA00022448"/>
    </source>
</evidence>
<sequence length="388" mass="40680">MTGATLDADVVVARRGFRLEVRVTAGAGEVIAVMGPSGAGKSTLLAAVAGLARLTEGRVRIGGKDVARAPRPRGRGRGMHMRPAQRGAVLLGQEPRLFPHMSARENVAFGPRAQGIGRSVALGEADDWLWRVGMPGVGDKRPAQLSGGQQQRVAIARALATAPQVLLLDEPLTSLDPETAADIRAMMHEQLMLTRSTAVIVTHDAVDAAALASRLLLVEEGRVTQEGTVREVLRAPATRFASTIAGLNRVVGVADGRMWRAGREPEVLIEGPAPSPAVADGDALAAVFRPGAVRLERSREATWTAAVRVAARDSPRPGEWTSRIVRIEQTPAGARVHTAEPPVAVDVPADVVAEEGLAAGVPVRLRVEPADVRLQPVPTGRSAAGAAS</sequence>
<dbReference type="EMBL" id="CP137080">
    <property type="protein sequence ID" value="WOQ70207.1"/>
    <property type="molecule type" value="Genomic_DNA"/>
</dbReference>
<dbReference type="GO" id="GO:0016887">
    <property type="term" value="F:ATP hydrolysis activity"/>
    <property type="evidence" value="ECO:0007669"/>
    <property type="project" value="InterPro"/>
</dbReference>
<dbReference type="RefSeq" id="WP_330171288.1">
    <property type="nucleotide sequence ID" value="NZ_CP137080.1"/>
</dbReference>
<evidence type="ECO:0000256" key="3">
    <source>
        <dbReference type="ARBA" id="ARBA00022840"/>
    </source>
</evidence>
<dbReference type="PROSITE" id="PS00211">
    <property type="entry name" value="ABC_TRANSPORTER_1"/>
    <property type="match status" value="1"/>
</dbReference>
<dbReference type="SUPFAM" id="SSF52540">
    <property type="entry name" value="P-loop containing nucleoside triphosphate hydrolases"/>
    <property type="match status" value="1"/>
</dbReference>
<dbReference type="Gene3D" id="3.40.50.300">
    <property type="entry name" value="P-loop containing nucleotide triphosphate hydrolases"/>
    <property type="match status" value="1"/>
</dbReference>
<evidence type="ECO:0000259" key="4">
    <source>
        <dbReference type="PROSITE" id="PS50893"/>
    </source>
</evidence>
<feature type="domain" description="ABC transporter" evidence="4">
    <location>
        <begin position="3"/>
        <end position="245"/>
    </location>
</feature>
<evidence type="ECO:0000313" key="6">
    <source>
        <dbReference type="Proteomes" id="UP001329313"/>
    </source>
</evidence>
<dbReference type="KEGG" id="mliy:RYJ27_03045"/>
<dbReference type="InterPro" id="IPR050093">
    <property type="entry name" value="ABC_SmlMolc_Importer"/>
</dbReference>
<protein>
    <submittedName>
        <fullName evidence="5">ABC transporter ATP-binding protein</fullName>
    </submittedName>
</protein>
<keyword evidence="1" id="KW-0813">Transport</keyword>
<dbReference type="PROSITE" id="PS50893">
    <property type="entry name" value="ABC_TRANSPORTER_2"/>
    <property type="match status" value="1"/>
</dbReference>
<gene>
    <name evidence="5" type="ORF">RYJ27_03045</name>
</gene>
<keyword evidence="3 5" id="KW-0067">ATP-binding</keyword>
<evidence type="ECO:0000313" key="5">
    <source>
        <dbReference type="EMBL" id="WOQ70207.1"/>
    </source>
</evidence>
<dbReference type="PANTHER" id="PTHR42781">
    <property type="entry name" value="SPERMIDINE/PUTRESCINE IMPORT ATP-BINDING PROTEIN POTA"/>
    <property type="match status" value="1"/>
</dbReference>
<dbReference type="Proteomes" id="UP001329313">
    <property type="component" value="Chromosome"/>
</dbReference>
<reference evidence="5 6" key="1">
    <citation type="submission" date="2023-10" db="EMBL/GenBank/DDBJ databases">
        <title>Y20.</title>
        <authorList>
            <person name="Zhang G."/>
            <person name="Ding Y."/>
        </authorList>
    </citation>
    <scope>NUCLEOTIDE SEQUENCE [LARGE SCALE GENOMIC DNA]</scope>
    <source>
        <strain evidence="5 6">Y20</strain>
    </source>
</reference>
<dbReference type="InterPro" id="IPR017871">
    <property type="entry name" value="ABC_transporter-like_CS"/>
</dbReference>
<dbReference type="InterPro" id="IPR003439">
    <property type="entry name" value="ABC_transporter-like_ATP-bd"/>
</dbReference>
<dbReference type="PANTHER" id="PTHR42781:SF4">
    <property type="entry name" value="SPERMIDINE_PUTRESCINE IMPORT ATP-BINDING PROTEIN POTA"/>
    <property type="match status" value="1"/>
</dbReference>
<dbReference type="InterPro" id="IPR027417">
    <property type="entry name" value="P-loop_NTPase"/>
</dbReference>